<reference evidence="6 7" key="2">
    <citation type="submission" date="2023-06" db="EMBL/GenBank/DDBJ databases">
        <authorList>
            <person name="Zeman M."/>
            <person name="Kubasova T."/>
            <person name="Jahodarova E."/>
            <person name="Nykrynova M."/>
            <person name="Rychlik I."/>
        </authorList>
    </citation>
    <scope>NUCLEOTIDE SEQUENCE [LARGE SCALE GENOMIC DNA]</scope>
    <source>
        <strain evidence="6 7">154_Feed</strain>
    </source>
</reference>
<comment type="caution">
    <text evidence="6">The sequence shown here is derived from an EMBL/GenBank/DDBJ whole genome shotgun (WGS) entry which is preliminary data.</text>
</comment>
<evidence type="ECO:0000256" key="2">
    <source>
        <dbReference type="ARBA" id="ARBA00023015"/>
    </source>
</evidence>
<evidence type="ECO:0000256" key="1">
    <source>
        <dbReference type="ARBA" id="ARBA00010641"/>
    </source>
</evidence>
<evidence type="ECO:0000256" key="3">
    <source>
        <dbReference type="ARBA" id="ARBA00023082"/>
    </source>
</evidence>
<keyword evidence="2" id="KW-0805">Transcription regulation</keyword>
<evidence type="ECO:0000259" key="5">
    <source>
        <dbReference type="Pfam" id="PF08281"/>
    </source>
</evidence>
<evidence type="ECO:0000313" key="7">
    <source>
        <dbReference type="Proteomes" id="UP001529421"/>
    </source>
</evidence>
<feature type="domain" description="RNA polymerase sigma factor 70 region 4 type 2" evidence="5">
    <location>
        <begin position="7"/>
        <end position="59"/>
    </location>
</feature>
<dbReference type="InterPro" id="IPR013249">
    <property type="entry name" value="RNA_pol_sigma70_r4_t2"/>
</dbReference>
<evidence type="ECO:0000256" key="4">
    <source>
        <dbReference type="ARBA" id="ARBA00023163"/>
    </source>
</evidence>
<protein>
    <submittedName>
        <fullName evidence="6">Sigma factor-like helix-turn-helix DNA-binding protein</fullName>
    </submittedName>
</protein>
<dbReference type="InterPro" id="IPR036388">
    <property type="entry name" value="WH-like_DNA-bd_sf"/>
</dbReference>
<dbReference type="InterPro" id="IPR013324">
    <property type="entry name" value="RNA_pol_sigma_r3/r4-like"/>
</dbReference>
<dbReference type="Pfam" id="PF08281">
    <property type="entry name" value="Sigma70_r4_2"/>
    <property type="match status" value="1"/>
</dbReference>
<accession>A0ABT7VAU7</accession>
<name>A0ABT7VAU7_9ACTN</name>
<organism evidence="6 7">
    <name type="scientific">Enorma phocaeensis</name>
    <dbReference type="NCBI Taxonomy" id="1871019"/>
    <lineage>
        <taxon>Bacteria</taxon>
        <taxon>Bacillati</taxon>
        <taxon>Actinomycetota</taxon>
        <taxon>Coriobacteriia</taxon>
        <taxon>Coriobacteriales</taxon>
        <taxon>Coriobacteriaceae</taxon>
        <taxon>Enorma</taxon>
    </lineage>
</organism>
<keyword evidence="4" id="KW-0804">Transcription</keyword>
<keyword evidence="7" id="KW-1185">Reference proteome</keyword>
<comment type="similarity">
    <text evidence="1">Belongs to the sigma-70 factor family. ECF subfamily.</text>
</comment>
<proteinExistence type="inferred from homology"/>
<reference evidence="7" key="1">
    <citation type="submission" date="2023-06" db="EMBL/GenBank/DDBJ databases">
        <title>Identification and characterization of horizontal gene transfer across gut microbiota members of farm animals based on homology search.</title>
        <authorList>
            <person name="Zeman M."/>
            <person name="Kubasova T."/>
            <person name="Jahodarova E."/>
            <person name="Nykrynova M."/>
            <person name="Rychlik I."/>
        </authorList>
    </citation>
    <scope>NUCLEOTIDE SEQUENCE [LARGE SCALE GENOMIC DNA]</scope>
    <source>
        <strain evidence="7">154_Feed</strain>
    </source>
</reference>
<gene>
    <name evidence="6" type="ORF">QUW28_09025</name>
</gene>
<keyword evidence="3" id="KW-0731">Sigma factor</keyword>
<dbReference type="Gene3D" id="1.10.10.10">
    <property type="entry name" value="Winged helix-like DNA-binding domain superfamily/Winged helix DNA-binding domain"/>
    <property type="match status" value="1"/>
</dbReference>
<dbReference type="Proteomes" id="UP001529421">
    <property type="component" value="Unassembled WGS sequence"/>
</dbReference>
<dbReference type="SUPFAM" id="SSF88659">
    <property type="entry name" value="Sigma3 and sigma4 domains of RNA polymerase sigma factors"/>
    <property type="match status" value="1"/>
</dbReference>
<sequence length="67" mass="7738">MKHCQADELVAALSRLPKVQLRRLLMHAVVRLPVREIARREGCSERAVKYSLARARRRMRALLTDGD</sequence>
<evidence type="ECO:0000313" key="6">
    <source>
        <dbReference type="EMBL" id="MDM8275628.1"/>
    </source>
</evidence>
<dbReference type="EMBL" id="JAUDDZ010000015">
    <property type="protein sequence ID" value="MDM8275628.1"/>
    <property type="molecule type" value="Genomic_DNA"/>
</dbReference>
<dbReference type="RefSeq" id="WP_289545800.1">
    <property type="nucleotide sequence ID" value="NZ_JAUDDZ010000015.1"/>
</dbReference>